<gene>
    <name evidence="6" type="ORF">B0I32_104410</name>
</gene>
<evidence type="ECO:0000313" key="6">
    <source>
        <dbReference type="EMBL" id="PRX67653.1"/>
    </source>
</evidence>
<evidence type="ECO:0000259" key="5">
    <source>
        <dbReference type="PROSITE" id="PS50977"/>
    </source>
</evidence>
<dbReference type="PROSITE" id="PS50977">
    <property type="entry name" value="HTH_TETR_2"/>
    <property type="match status" value="1"/>
</dbReference>
<name>A0A2T0N5J4_9ACTN</name>
<dbReference type="InterPro" id="IPR004111">
    <property type="entry name" value="Repressor_TetR_C"/>
</dbReference>
<dbReference type="InterPro" id="IPR036271">
    <property type="entry name" value="Tet_transcr_reg_TetR-rel_C_sf"/>
</dbReference>
<feature type="DNA-binding region" description="H-T-H motif" evidence="4">
    <location>
        <begin position="39"/>
        <end position="58"/>
    </location>
</feature>
<dbReference type="InterPro" id="IPR050109">
    <property type="entry name" value="HTH-type_TetR-like_transc_reg"/>
</dbReference>
<dbReference type="SUPFAM" id="SSF46689">
    <property type="entry name" value="Homeodomain-like"/>
    <property type="match status" value="1"/>
</dbReference>
<comment type="caution">
    <text evidence="6">The sequence shown here is derived from an EMBL/GenBank/DDBJ whole genome shotgun (WGS) entry which is preliminary data.</text>
</comment>
<dbReference type="AlphaFoldDB" id="A0A2T0N5J4"/>
<reference evidence="6 7" key="1">
    <citation type="submission" date="2018-03" db="EMBL/GenBank/DDBJ databases">
        <title>Genomic Encyclopedia of Type Strains, Phase III (KMG-III): the genomes of soil and plant-associated and newly described type strains.</title>
        <authorList>
            <person name="Whitman W."/>
        </authorList>
    </citation>
    <scope>NUCLEOTIDE SEQUENCE [LARGE SCALE GENOMIC DNA]</scope>
    <source>
        <strain evidence="6 7">CGMCC 4.7104</strain>
    </source>
</reference>
<evidence type="ECO:0000313" key="7">
    <source>
        <dbReference type="Proteomes" id="UP000238312"/>
    </source>
</evidence>
<dbReference type="PANTHER" id="PTHR30055:SF151">
    <property type="entry name" value="TRANSCRIPTIONAL REGULATORY PROTEIN"/>
    <property type="match status" value="1"/>
</dbReference>
<evidence type="ECO:0000256" key="1">
    <source>
        <dbReference type="ARBA" id="ARBA00023015"/>
    </source>
</evidence>
<keyword evidence="7" id="KW-1185">Reference proteome</keyword>
<evidence type="ECO:0000256" key="4">
    <source>
        <dbReference type="PROSITE-ProRule" id="PRU00335"/>
    </source>
</evidence>
<protein>
    <submittedName>
        <fullName evidence="6">TetR family transcriptional regulator</fullName>
    </submittedName>
</protein>
<dbReference type="SUPFAM" id="SSF48498">
    <property type="entry name" value="Tetracyclin repressor-like, C-terminal domain"/>
    <property type="match status" value="1"/>
</dbReference>
<proteinExistence type="predicted"/>
<evidence type="ECO:0000256" key="2">
    <source>
        <dbReference type="ARBA" id="ARBA00023125"/>
    </source>
</evidence>
<organism evidence="6 7">
    <name type="scientific">Nonomuraea fuscirosea</name>
    <dbReference type="NCBI Taxonomy" id="1291556"/>
    <lineage>
        <taxon>Bacteria</taxon>
        <taxon>Bacillati</taxon>
        <taxon>Actinomycetota</taxon>
        <taxon>Actinomycetes</taxon>
        <taxon>Streptosporangiales</taxon>
        <taxon>Streptosporangiaceae</taxon>
        <taxon>Nonomuraea</taxon>
    </lineage>
</organism>
<dbReference type="RefSeq" id="WP_106237912.1">
    <property type="nucleotide sequence ID" value="NZ_PVNG01000004.1"/>
</dbReference>
<dbReference type="InterPro" id="IPR009057">
    <property type="entry name" value="Homeodomain-like_sf"/>
</dbReference>
<dbReference type="EMBL" id="PVNG01000004">
    <property type="protein sequence ID" value="PRX67653.1"/>
    <property type="molecule type" value="Genomic_DNA"/>
</dbReference>
<keyword evidence="2 4" id="KW-0238">DNA-binding</keyword>
<dbReference type="Gene3D" id="1.10.10.60">
    <property type="entry name" value="Homeodomain-like"/>
    <property type="match status" value="1"/>
</dbReference>
<sequence>MPLVWEREPYRPKRQALSVERIVGVSVAIADAEGLDALSMRRVAAELSTGTTSLYRYVDSRDDLLDLMADAVQDDQVPLTGDWRADLEAYAHHERELWLRHPWLAPLLATRPSLGPNWLRGLERALTAAAPLTADVAAAGSVVGLIRDYVRGAVMRELAEKQTRQRTGQTEDEWRADVAPYMIRIMESGAYPRVAALTATADLSPAEQFTSGLRSILTGIAASHPTTT</sequence>
<dbReference type="Pfam" id="PF02909">
    <property type="entry name" value="TetR_C_1"/>
    <property type="match status" value="1"/>
</dbReference>
<dbReference type="PANTHER" id="PTHR30055">
    <property type="entry name" value="HTH-TYPE TRANSCRIPTIONAL REGULATOR RUTR"/>
    <property type="match status" value="1"/>
</dbReference>
<dbReference type="GO" id="GO:0003700">
    <property type="term" value="F:DNA-binding transcription factor activity"/>
    <property type="evidence" value="ECO:0007669"/>
    <property type="project" value="TreeGrafter"/>
</dbReference>
<keyword evidence="1" id="KW-0805">Transcription regulation</keyword>
<dbReference type="Proteomes" id="UP000238312">
    <property type="component" value="Unassembled WGS sequence"/>
</dbReference>
<evidence type="ECO:0000256" key="3">
    <source>
        <dbReference type="ARBA" id="ARBA00023163"/>
    </source>
</evidence>
<dbReference type="Gene3D" id="1.10.357.10">
    <property type="entry name" value="Tetracycline Repressor, domain 2"/>
    <property type="match status" value="1"/>
</dbReference>
<dbReference type="Pfam" id="PF00440">
    <property type="entry name" value="TetR_N"/>
    <property type="match status" value="1"/>
</dbReference>
<dbReference type="OrthoDB" id="2570341at2"/>
<dbReference type="GO" id="GO:0045892">
    <property type="term" value="P:negative regulation of DNA-templated transcription"/>
    <property type="evidence" value="ECO:0007669"/>
    <property type="project" value="InterPro"/>
</dbReference>
<keyword evidence="3" id="KW-0804">Transcription</keyword>
<dbReference type="InterPro" id="IPR001647">
    <property type="entry name" value="HTH_TetR"/>
</dbReference>
<feature type="domain" description="HTH tetR-type" evidence="5">
    <location>
        <begin position="16"/>
        <end position="76"/>
    </location>
</feature>
<dbReference type="GO" id="GO:0000976">
    <property type="term" value="F:transcription cis-regulatory region binding"/>
    <property type="evidence" value="ECO:0007669"/>
    <property type="project" value="TreeGrafter"/>
</dbReference>
<accession>A0A2T0N5J4</accession>